<dbReference type="Proteomes" id="UP000815677">
    <property type="component" value="Unassembled WGS sequence"/>
</dbReference>
<feature type="compositionally biased region" description="Low complexity" evidence="1">
    <location>
        <begin position="42"/>
        <end position="72"/>
    </location>
</feature>
<protein>
    <submittedName>
        <fullName evidence="2">Uncharacterized protein</fullName>
    </submittedName>
</protein>
<reference evidence="2" key="1">
    <citation type="submission" date="2014-09" db="EMBL/GenBank/DDBJ databases">
        <title>Genome sequence of the luminous mushroom Mycena chlorophos for searching fungal bioluminescence genes.</title>
        <authorList>
            <person name="Tanaka Y."/>
            <person name="Kasuga D."/>
            <person name="Oba Y."/>
            <person name="Hase S."/>
            <person name="Sato K."/>
            <person name="Oba Y."/>
            <person name="Sakakibara Y."/>
        </authorList>
    </citation>
    <scope>NUCLEOTIDE SEQUENCE</scope>
</reference>
<proteinExistence type="predicted"/>
<accession>A0ABQ0LBP8</accession>
<evidence type="ECO:0000313" key="3">
    <source>
        <dbReference type="Proteomes" id="UP000815677"/>
    </source>
</evidence>
<dbReference type="EMBL" id="DF843292">
    <property type="protein sequence ID" value="GAT47276.1"/>
    <property type="molecule type" value="Genomic_DNA"/>
</dbReference>
<sequence length="381" mass="42551">MRVAKAPKAPTRNVAPKIRAKRLRAANVATVALSPKTRQQHRAQAARAQATRNRSPSPPLSRLSKPPSSPAAEESRAETPSDEAEVVAALTAQTPLTPRQSSTPTAEDIFPMDVDKTPMDVDEDSDVESVVELNADPGPPQRCWSTILALAREEARHADHEFKAQTRRTVGGFETDAQWYQSIADRDELSQKRTARHKEASGEMLEIHKKTFELKLKVLRLRRRAHLPQLSQMNFSRIVGLAESIQRGLTNAKFEAQHTLWCVGTVWNTFEHAYEILKLEWVHSRARQLYAAQRKTGRVSRVAKLHGRNATRAHALMVRAHRGTWAVNFVHAWMRADVELLVEGERAATENVRQAWEAYANSLLSLALLGPAFAVVVSSSS</sequence>
<name>A0ABQ0LBP8_MYCCL</name>
<evidence type="ECO:0000256" key="1">
    <source>
        <dbReference type="SAM" id="MobiDB-lite"/>
    </source>
</evidence>
<feature type="compositionally biased region" description="Polar residues" evidence="1">
    <location>
        <begin position="91"/>
        <end position="105"/>
    </location>
</feature>
<gene>
    <name evidence="2" type="ORF">MCHLO_04741</name>
</gene>
<evidence type="ECO:0000313" key="2">
    <source>
        <dbReference type="EMBL" id="GAT47276.1"/>
    </source>
</evidence>
<keyword evidence="3" id="KW-1185">Reference proteome</keyword>
<feature type="region of interest" description="Disordered" evidence="1">
    <location>
        <begin position="1"/>
        <end position="20"/>
    </location>
</feature>
<organism evidence="2 3">
    <name type="scientific">Mycena chlorophos</name>
    <name type="common">Agaric fungus</name>
    <name type="synonym">Agaricus chlorophos</name>
    <dbReference type="NCBI Taxonomy" id="658473"/>
    <lineage>
        <taxon>Eukaryota</taxon>
        <taxon>Fungi</taxon>
        <taxon>Dikarya</taxon>
        <taxon>Basidiomycota</taxon>
        <taxon>Agaricomycotina</taxon>
        <taxon>Agaricomycetes</taxon>
        <taxon>Agaricomycetidae</taxon>
        <taxon>Agaricales</taxon>
        <taxon>Marasmiineae</taxon>
        <taxon>Mycenaceae</taxon>
        <taxon>Mycena</taxon>
    </lineage>
</organism>
<feature type="region of interest" description="Disordered" evidence="1">
    <location>
        <begin position="27"/>
        <end position="114"/>
    </location>
</feature>